<dbReference type="RefSeq" id="WP_145416210.1">
    <property type="nucleotide sequence ID" value="NZ_CP036526.1"/>
</dbReference>
<feature type="transmembrane region" description="Helical" evidence="6">
    <location>
        <begin position="173"/>
        <end position="193"/>
    </location>
</feature>
<comment type="similarity">
    <text evidence="6">Belongs to the TVP38/TMEM64 family.</text>
</comment>
<feature type="transmembrane region" description="Helical" evidence="6">
    <location>
        <begin position="21"/>
        <end position="42"/>
    </location>
</feature>
<dbReference type="Pfam" id="PF09335">
    <property type="entry name" value="VTT_dom"/>
    <property type="match status" value="1"/>
</dbReference>
<evidence type="ECO:0000313" key="9">
    <source>
        <dbReference type="Proteomes" id="UP000319817"/>
    </source>
</evidence>
<feature type="transmembrane region" description="Helical" evidence="6">
    <location>
        <begin position="86"/>
        <end position="110"/>
    </location>
</feature>
<evidence type="ECO:0000256" key="3">
    <source>
        <dbReference type="ARBA" id="ARBA00022692"/>
    </source>
</evidence>
<dbReference type="AlphaFoldDB" id="A0A517NNL4"/>
<keyword evidence="2 6" id="KW-1003">Cell membrane</keyword>
<dbReference type="GO" id="GO:0005886">
    <property type="term" value="C:plasma membrane"/>
    <property type="evidence" value="ECO:0007669"/>
    <property type="project" value="UniProtKB-SubCell"/>
</dbReference>
<dbReference type="Proteomes" id="UP000319817">
    <property type="component" value="Chromosome"/>
</dbReference>
<name>A0A517NNL4_9BACT</name>
<feature type="domain" description="VTT" evidence="7">
    <location>
        <begin position="74"/>
        <end position="194"/>
    </location>
</feature>
<dbReference type="InterPro" id="IPR032816">
    <property type="entry name" value="VTT_dom"/>
</dbReference>
<dbReference type="InterPro" id="IPR015414">
    <property type="entry name" value="TMEM64"/>
</dbReference>
<dbReference type="PANTHER" id="PTHR12677:SF59">
    <property type="entry name" value="GOLGI APPARATUS MEMBRANE PROTEIN TVP38-RELATED"/>
    <property type="match status" value="1"/>
</dbReference>
<feature type="transmembrane region" description="Helical" evidence="6">
    <location>
        <begin position="54"/>
        <end position="74"/>
    </location>
</feature>
<protein>
    <recommendedName>
        <fullName evidence="6">TVP38/TMEM64 family membrane protein</fullName>
    </recommendedName>
</protein>
<keyword evidence="9" id="KW-1185">Reference proteome</keyword>
<accession>A0A517NNL4</accession>
<evidence type="ECO:0000256" key="5">
    <source>
        <dbReference type="ARBA" id="ARBA00023136"/>
    </source>
</evidence>
<reference evidence="8 9" key="1">
    <citation type="submission" date="2019-02" db="EMBL/GenBank/DDBJ databases">
        <title>Deep-cultivation of Planctomycetes and their phenomic and genomic characterization uncovers novel biology.</title>
        <authorList>
            <person name="Wiegand S."/>
            <person name="Jogler M."/>
            <person name="Boedeker C."/>
            <person name="Pinto D."/>
            <person name="Vollmers J."/>
            <person name="Rivas-Marin E."/>
            <person name="Kohn T."/>
            <person name="Peeters S.H."/>
            <person name="Heuer A."/>
            <person name="Rast P."/>
            <person name="Oberbeckmann S."/>
            <person name="Bunk B."/>
            <person name="Jeske O."/>
            <person name="Meyerdierks A."/>
            <person name="Storesund J.E."/>
            <person name="Kallscheuer N."/>
            <person name="Luecker S."/>
            <person name="Lage O.M."/>
            <person name="Pohl T."/>
            <person name="Merkel B.J."/>
            <person name="Hornburger P."/>
            <person name="Mueller R.-W."/>
            <person name="Bruemmer F."/>
            <person name="Labrenz M."/>
            <person name="Spormann A.M."/>
            <person name="Op den Camp H."/>
            <person name="Overmann J."/>
            <person name="Amann R."/>
            <person name="Jetten M.S.M."/>
            <person name="Mascher T."/>
            <person name="Medema M.H."/>
            <person name="Devos D.P."/>
            <person name="Kaster A.-K."/>
            <person name="Ovreas L."/>
            <person name="Rohde M."/>
            <person name="Galperin M.Y."/>
            <person name="Jogler C."/>
        </authorList>
    </citation>
    <scope>NUCLEOTIDE SEQUENCE [LARGE SCALE GENOMIC DNA]</scope>
    <source>
        <strain evidence="8 9">K23_9</strain>
    </source>
</reference>
<dbReference type="OrthoDB" id="292332at2"/>
<dbReference type="EMBL" id="CP036526">
    <property type="protein sequence ID" value="QDT08715.1"/>
    <property type="molecule type" value="Genomic_DNA"/>
</dbReference>
<keyword evidence="5 6" id="KW-0472">Membrane</keyword>
<proteinExistence type="inferred from homology"/>
<evidence type="ECO:0000256" key="4">
    <source>
        <dbReference type="ARBA" id="ARBA00022989"/>
    </source>
</evidence>
<comment type="subcellular location">
    <subcellularLocation>
        <location evidence="1 6">Cell membrane</location>
        <topology evidence="1 6">Multi-pass membrane protein</topology>
    </subcellularLocation>
</comment>
<evidence type="ECO:0000259" key="7">
    <source>
        <dbReference type="Pfam" id="PF09335"/>
    </source>
</evidence>
<feature type="transmembrane region" description="Helical" evidence="6">
    <location>
        <begin position="146"/>
        <end position="166"/>
    </location>
</feature>
<evidence type="ECO:0000313" key="8">
    <source>
        <dbReference type="EMBL" id="QDT08715.1"/>
    </source>
</evidence>
<dbReference type="PANTHER" id="PTHR12677">
    <property type="entry name" value="GOLGI APPARATUS MEMBRANE PROTEIN TVP38-RELATED"/>
    <property type="match status" value="1"/>
</dbReference>
<feature type="transmembrane region" description="Helical" evidence="6">
    <location>
        <begin position="205"/>
        <end position="227"/>
    </location>
</feature>
<evidence type="ECO:0000256" key="1">
    <source>
        <dbReference type="ARBA" id="ARBA00004651"/>
    </source>
</evidence>
<organism evidence="8 9">
    <name type="scientific">Stieleria marina</name>
    <dbReference type="NCBI Taxonomy" id="1930275"/>
    <lineage>
        <taxon>Bacteria</taxon>
        <taxon>Pseudomonadati</taxon>
        <taxon>Planctomycetota</taxon>
        <taxon>Planctomycetia</taxon>
        <taxon>Pirellulales</taxon>
        <taxon>Pirellulaceae</taxon>
        <taxon>Stieleria</taxon>
    </lineage>
</organism>
<evidence type="ECO:0000256" key="2">
    <source>
        <dbReference type="ARBA" id="ARBA00022475"/>
    </source>
</evidence>
<sequence length="254" mass="27358">MNKLIAEISPASDPTRLRRKFARWLFLCCLLFIGVTLVATGGKLTSLQSWLNEAGMKAPVLFVLAAIVLMSVILPKTLVSISAGALFGTATGAWLITIIAVTAAAINYVIGRWCLSVWIDEKVDRRPASQAIWPRVLRDLATHGGLGFHLMFRFAPIPSMIVNYSMGASKARVTPFLVGALVGVLPQLLWVHGGTLANESQAADIGSWQFISAAVSILAAIAISVLVPREVMRRIEIENSKPACKLDPPTGSLQ</sequence>
<evidence type="ECO:0000256" key="6">
    <source>
        <dbReference type="RuleBase" id="RU366058"/>
    </source>
</evidence>
<keyword evidence="4 6" id="KW-1133">Transmembrane helix</keyword>
<gene>
    <name evidence="8" type="ORF">K239x_06560</name>
</gene>
<keyword evidence="3 6" id="KW-0812">Transmembrane</keyword>